<dbReference type="Proteomes" id="UP000034448">
    <property type="component" value="Unassembled WGS sequence"/>
</dbReference>
<reference evidence="1 2" key="1">
    <citation type="journal article" date="2015" name="Nature">
        <title>rRNA introns, odd ribosomes, and small enigmatic genomes across a large radiation of phyla.</title>
        <authorList>
            <person name="Brown C.T."/>
            <person name="Hug L.A."/>
            <person name="Thomas B.C."/>
            <person name="Sharon I."/>
            <person name="Castelle C.J."/>
            <person name="Singh A."/>
            <person name="Wilkins M.J."/>
            <person name="Williams K.H."/>
            <person name="Banfield J.F."/>
        </authorList>
    </citation>
    <scope>NUCLEOTIDE SEQUENCE [LARGE SCALE GENOMIC DNA]</scope>
</reference>
<evidence type="ECO:0000313" key="2">
    <source>
        <dbReference type="Proteomes" id="UP000034448"/>
    </source>
</evidence>
<evidence type="ECO:0000313" key="1">
    <source>
        <dbReference type="EMBL" id="KKQ16334.1"/>
    </source>
</evidence>
<protein>
    <submittedName>
        <fullName evidence="1">Uncharacterized protein</fullName>
    </submittedName>
</protein>
<proteinExistence type="predicted"/>
<accession>A0A0G0HWB0</accession>
<name>A0A0G0HWB0_9BACT</name>
<dbReference type="EMBL" id="LBSJ01000002">
    <property type="protein sequence ID" value="KKQ16334.1"/>
    <property type="molecule type" value="Genomic_DNA"/>
</dbReference>
<gene>
    <name evidence="1" type="ORF">US28_C0002G0001</name>
</gene>
<organism evidence="1 2">
    <name type="scientific">Candidatus Daviesbacteria bacterium GW2011_GWA1_36_8</name>
    <dbReference type="NCBI Taxonomy" id="1618417"/>
    <lineage>
        <taxon>Bacteria</taxon>
        <taxon>Candidatus Daviesiibacteriota</taxon>
    </lineage>
</organism>
<dbReference type="AlphaFoldDB" id="A0A0G0HWB0"/>
<sequence>IGKRECLYERGVSAYPEKDLAKCHGRLKEELQTEIIKKLHSYVLTNVGDINRSLG</sequence>
<feature type="non-terminal residue" evidence="1">
    <location>
        <position position="1"/>
    </location>
</feature>
<comment type="caution">
    <text evidence="1">The sequence shown here is derived from an EMBL/GenBank/DDBJ whole genome shotgun (WGS) entry which is preliminary data.</text>
</comment>